<dbReference type="Proteomes" id="UP000283975">
    <property type="component" value="Unassembled WGS sequence"/>
</dbReference>
<sequence>MIEVKNLVKDYGGHLAVDHLSFRVEDGQIYGFLGPNGAGKSTTMNIMTGYLGATEGQVIIDGHDILEEPEAAKKRIGYLPEIPPLYMDMTVDEYLEFAACLKKLPKAGQKDAIQEVMELVKITEVRNRLIRNLSKGYRQRVGMAQAILGKPSVIILDEPTVGLDPKQIIEIRDMIKGLGKQHTVILSSHILSEVSAVCDHIMIIAHGKLIASDTPENLEQRLKGAAGLELTVKGSEETVMPVLEEIHGLSIERIGAGGEAGTCVVNLQFGGDEDSSVSGSGIGSGGGIAPAGGIASGGIASGGIASGANTDIRETIFYALANHRLPILSMAPSKASLEEIFLELTEDSPKLREDRGVTDPTDPTDPSKEEDSQ</sequence>
<evidence type="ECO:0000313" key="8">
    <source>
        <dbReference type="Proteomes" id="UP000283975"/>
    </source>
</evidence>
<keyword evidence="3" id="KW-0547">Nucleotide-binding</keyword>
<dbReference type="EMBL" id="QSHZ01000008">
    <property type="protein sequence ID" value="RHC56548.1"/>
    <property type="molecule type" value="Genomic_DNA"/>
</dbReference>
<dbReference type="SMART" id="SM00382">
    <property type="entry name" value="AAA"/>
    <property type="match status" value="1"/>
</dbReference>
<feature type="region of interest" description="Disordered" evidence="5">
    <location>
        <begin position="344"/>
        <end position="373"/>
    </location>
</feature>
<dbReference type="InterPro" id="IPR003593">
    <property type="entry name" value="AAA+_ATPase"/>
</dbReference>
<dbReference type="PANTHER" id="PTHR43335:SF4">
    <property type="entry name" value="ABC TRANSPORTER, ATP-BINDING PROTEIN"/>
    <property type="match status" value="1"/>
</dbReference>
<protein>
    <submittedName>
        <fullName evidence="7">ABC transporter ATP-binding protein</fullName>
    </submittedName>
</protein>
<feature type="domain" description="ABC transporter" evidence="6">
    <location>
        <begin position="2"/>
        <end position="231"/>
    </location>
</feature>
<evidence type="ECO:0000256" key="4">
    <source>
        <dbReference type="ARBA" id="ARBA00022840"/>
    </source>
</evidence>
<feature type="compositionally biased region" description="Basic and acidic residues" evidence="5">
    <location>
        <begin position="347"/>
        <end position="357"/>
    </location>
</feature>
<name>A0A414AX43_9FIRM</name>
<dbReference type="Gene3D" id="3.40.50.300">
    <property type="entry name" value="P-loop containing nucleotide triphosphate hydrolases"/>
    <property type="match status" value="1"/>
</dbReference>
<reference evidence="7 8" key="1">
    <citation type="submission" date="2018-08" db="EMBL/GenBank/DDBJ databases">
        <title>A genome reference for cultivated species of the human gut microbiota.</title>
        <authorList>
            <person name="Zou Y."/>
            <person name="Xue W."/>
            <person name="Luo G."/>
        </authorList>
    </citation>
    <scope>NUCLEOTIDE SEQUENCE [LARGE SCALE GENOMIC DNA]</scope>
    <source>
        <strain evidence="7 8">AM35-14</strain>
    </source>
</reference>
<comment type="similarity">
    <text evidence="1">Belongs to the ABC transporter superfamily.</text>
</comment>
<evidence type="ECO:0000256" key="5">
    <source>
        <dbReference type="SAM" id="MobiDB-lite"/>
    </source>
</evidence>
<evidence type="ECO:0000313" key="7">
    <source>
        <dbReference type="EMBL" id="RHC56548.1"/>
    </source>
</evidence>
<dbReference type="SUPFAM" id="SSF52540">
    <property type="entry name" value="P-loop containing nucleoside triphosphate hydrolases"/>
    <property type="match status" value="1"/>
</dbReference>
<dbReference type="InterPro" id="IPR027417">
    <property type="entry name" value="P-loop_NTPase"/>
</dbReference>
<dbReference type="GO" id="GO:0016887">
    <property type="term" value="F:ATP hydrolysis activity"/>
    <property type="evidence" value="ECO:0007669"/>
    <property type="project" value="InterPro"/>
</dbReference>
<gene>
    <name evidence="7" type="ORF">DW839_09515</name>
</gene>
<dbReference type="GO" id="GO:0005524">
    <property type="term" value="F:ATP binding"/>
    <property type="evidence" value="ECO:0007669"/>
    <property type="project" value="UniProtKB-KW"/>
</dbReference>
<dbReference type="Pfam" id="PF00005">
    <property type="entry name" value="ABC_tran"/>
    <property type="match status" value="1"/>
</dbReference>
<accession>A0A414AX43</accession>
<evidence type="ECO:0000256" key="3">
    <source>
        <dbReference type="ARBA" id="ARBA00022741"/>
    </source>
</evidence>
<dbReference type="InterPro" id="IPR003439">
    <property type="entry name" value="ABC_transporter-like_ATP-bd"/>
</dbReference>
<comment type="caution">
    <text evidence="7">The sequence shown here is derived from an EMBL/GenBank/DDBJ whole genome shotgun (WGS) entry which is preliminary data.</text>
</comment>
<dbReference type="PANTHER" id="PTHR43335">
    <property type="entry name" value="ABC TRANSPORTER, ATP-BINDING PROTEIN"/>
    <property type="match status" value="1"/>
</dbReference>
<dbReference type="CDD" id="cd03230">
    <property type="entry name" value="ABC_DR_subfamily_A"/>
    <property type="match status" value="1"/>
</dbReference>
<dbReference type="AlphaFoldDB" id="A0A414AX43"/>
<evidence type="ECO:0000256" key="1">
    <source>
        <dbReference type="ARBA" id="ARBA00005417"/>
    </source>
</evidence>
<evidence type="ECO:0000259" key="6">
    <source>
        <dbReference type="PROSITE" id="PS50893"/>
    </source>
</evidence>
<keyword evidence="2" id="KW-0813">Transport</keyword>
<evidence type="ECO:0000256" key="2">
    <source>
        <dbReference type="ARBA" id="ARBA00022448"/>
    </source>
</evidence>
<dbReference type="PROSITE" id="PS50893">
    <property type="entry name" value="ABC_TRANSPORTER_2"/>
    <property type="match status" value="1"/>
</dbReference>
<proteinExistence type="inferred from homology"/>
<keyword evidence="4 7" id="KW-0067">ATP-binding</keyword>
<organism evidence="7 8">
    <name type="scientific">Enterocloster bolteae</name>
    <dbReference type="NCBI Taxonomy" id="208479"/>
    <lineage>
        <taxon>Bacteria</taxon>
        <taxon>Bacillati</taxon>
        <taxon>Bacillota</taxon>
        <taxon>Clostridia</taxon>
        <taxon>Lachnospirales</taxon>
        <taxon>Lachnospiraceae</taxon>
        <taxon>Enterocloster</taxon>
    </lineage>
</organism>